<dbReference type="AlphaFoldDB" id="A0A0B7AN55"/>
<organism evidence="2">
    <name type="scientific">Arion vulgaris</name>
    <dbReference type="NCBI Taxonomy" id="1028688"/>
    <lineage>
        <taxon>Eukaryota</taxon>
        <taxon>Metazoa</taxon>
        <taxon>Spiralia</taxon>
        <taxon>Lophotrochozoa</taxon>
        <taxon>Mollusca</taxon>
        <taxon>Gastropoda</taxon>
        <taxon>Heterobranchia</taxon>
        <taxon>Euthyneura</taxon>
        <taxon>Panpulmonata</taxon>
        <taxon>Eupulmonata</taxon>
        <taxon>Stylommatophora</taxon>
        <taxon>Helicina</taxon>
        <taxon>Arionoidea</taxon>
        <taxon>Arionidae</taxon>
        <taxon>Arion</taxon>
    </lineage>
</organism>
<sequence length="126" mass="14238">GVLPEINGSNSIDKTETASSHCLLEKSNQLSIPASTSEMKIKMKGRKMKKRARLSQINKTKVEKQAEEKTNQILATSFEKVVLPGNLSVRYEENICDSETLRNDEKGERSFFDCLSSVPMDVWEEK</sequence>
<feature type="compositionally biased region" description="Basic residues" evidence="1">
    <location>
        <begin position="43"/>
        <end position="53"/>
    </location>
</feature>
<feature type="region of interest" description="Disordered" evidence="1">
    <location>
        <begin position="1"/>
        <end position="20"/>
    </location>
</feature>
<reference evidence="2" key="1">
    <citation type="submission" date="2014-12" db="EMBL/GenBank/DDBJ databases">
        <title>Insight into the proteome of Arion vulgaris.</title>
        <authorList>
            <person name="Aradska J."/>
            <person name="Bulat T."/>
            <person name="Smidak R."/>
            <person name="Sarate P."/>
            <person name="Gangsoo J."/>
            <person name="Sialana F."/>
            <person name="Bilban M."/>
            <person name="Lubec G."/>
        </authorList>
    </citation>
    <scope>NUCLEOTIDE SEQUENCE</scope>
    <source>
        <tissue evidence="2">Skin</tissue>
    </source>
</reference>
<evidence type="ECO:0000256" key="1">
    <source>
        <dbReference type="SAM" id="MobiDB-lite"/>
    </source>
</evidence>
<proteinExistence type="predicted"/>
<gene>
    <name evidence="2" type="primary">ORF125680</name>
</gene>
<evidence type="ECO:0000313" key="2">
    <source>
        <dbReference type="EMBL" id="CEK81370.1"/>
    </source>
</evidence>
<accession>A0A0B7AN55</accession>
<feature type="compositionally biased region" description="Polar residues" evidence="1">
    <location>
        <begin position="7"/>
        <end position="20"/>
    </location>
</feature>
<feature type="region of interest" description="Disordered" evidence="1">
    <location>
        <begin position="43"/>
        <end position="63"/>
    </location>
</feature>
<name>A0A0B7AN55_9EUPU</name>
<dbReference type="EMBL" id="HACG01034505">
    <property type="protein sequence ID" value="CEK81370.1"/>
    <property type="molecule type" value="Transcribed_RNA"/>
</dbReference>
<feature type="non-terminal residue" evidence="2">
    <location>
        <position position="1"/>
    </location>
</feature>
<protein>
    <submittedName>
        <fullName evidence="2">Uncharacterized protein</fullName>
    </submittedName>
</protein>